<dbReference type="Proteomes" id="UP000064137">
    <property type="component" value="Chromosome"/>
</dbReference>
<evidence type="ECO:0000313" key="3">
    <source>
        <dbReference type="EMBL" id="ALZ83422.1"/>
    </source>
</evidence>
<dbReference type="SUPFAM" id="SSF56281">
    <property type="entry name" value="Metallo-hydrolase/oxidoreductase"/>
    <property type="match status" value="1"/>
</dbReference>
<dbReference type="InterPro" id="IPR036866">
    <property type="entry name" value="RibonucZ/Hydroxyglut_hydro"/>
</dbReference>
<dbReference type="PANTHER" id="PTHR15032">
    <property type="entry name" value="N-ACYL-PHOSPHATIDYLETHANOLAMINE-HYDROLYZING PHOSPHOLIPASE D"/>
    <property type="match status" value="1"/>
</dbReference>
<dbReference type="PROSITE" id="PS51257">
    <property type="entry name" value="PROKAR_LIPOPROTEIN"/>
    <property type="match status" value="1"/>
</dbReference>
<feature type="chain" id="PRO_5006851696" description="Metallo-beta-lactamase domain-containing protein" evidence="1">
    <location>
        <begin position="25"/>
        <end position="343"/>
    </location>
</feature>
<dbReference type="Pfam" id="PF12706">
    <property type="entry name" value="Lactamase_B_2"/>
    <property type="match status" value="1"/>
</dbReference>
<dbReference type="Gene3D" id="3.60.15.10">
    <property type="entry name" value="Ribonuclease Z/Hydroxyacylglutathione hydrolase-like"/>
    <property type="match status" value="1"/>
</dbReference>
<sequence>MRIFRPLWLIHLLTLAGCASSAYEGPRSEHFDGERFHNLAPREDKSLWTLLKWQLTRTRPQWTWQDGPAMPMRPPARVEGGELQVTFVNHATLLIQHQGLNILTDPVWSERVSPFSSVGPKRFHAPGVALDDLPPVDLIFISHSHYDHMDLATLRRLAERAPLTPVVTPLGNAELIRRETGFVTVSELDWWQSLPLKDGVRLHLVPGQHWSARSRFDTNRRLWGGFVLEAPSGPVYFAGDTGWGPHFAQIRERLGAPRFAALPIGAYEPRWFMQDSHLNPDDAVRAHQTLGAGSSLGIHFGTFPLSDEAQFAPPRNLAHARALHGLADEAFRTLAPGEAWSVP</sequence>
<proteinExistence type="predicted"/>
<organism evidence="3 4">
    <name type="scientific">Pseudomonas oryzihabitans</name>
    <dbReference type="NCBI Taxonomy" id="47885"/>
    <lineage>
        <taxon>Bacteria</taxon>
        <taxon>Pseudomonadati</taxon>
        <taxon>Pseudomonadota</taxon>
        <taxon>Gammaproteobacteria</taxon>
        <taxon>Pseudomonadales</taxon>
        <taxon>Pseudomonadaceae</taxon>
        <taxon>Pseudomonas</taxon>
    </lineage>
</organism>
<dbReference type="AlphaFoldDB" id="A0A0U4NYY9"/>
<accession>A0A0U4NYY9</accession>
<protein>
    <recommendedName>
        <fullName evidence="2">Metallo-beta-lactamase domain-containing protein</fullName>
    </recommendedName>
</protein>
<name>A0A0U4NYY9_9PSED</name>
<evidence type="ECO:0000259" key="2">
    <source>
        <dbReference type="Pfam" id="PF12706"/>
    </source>
</evidence>
<reference evidence="3 4" key="1">
    <citation type="submission" date="2016-01" db="EMBL/GenBank/DDBJ databases">
        <title>Annotation of Pseudomonas oryzihabitans USDA-ARS-USMARC-56511.</title>
        <authorList>
            <person name="Harhay G.P."/>
            <person name="Harhay D.M."/>
            <person name="Smith T.P.L."/>
            <person name="Bono J.L."/>
            <person name="Heaton M.P."/>
            <person name="Clawson M.L."/>
            <person name="Chitko-Mckown C.G."/>
            <person name="Capik S.F."/>
            <person name="DeDonder K.D."/>
            <person name="Apley M.D."/>
            <person name="Lubbers B.V."/>
            <person name="White B.J."/>
            <person name="Larson R.L."/>
        </authorList>
    </citation>
    <scope>NUCLEOTIDE SEQUENCE [LARGE SCALE GENOMIC DNA]</scope>
    <source>
        <strain evidence="3 4">USDA-ARS-USMARC-56511</strain>
    </source>
</reference>
<keyword evidence="1" id="KW-0732">Signal</keyword>
<dbReference type="PANTHER" id="PTHR15032:SF4">
    <property type="entry name" value="N-ACYL-PHOSPHATIDYLETHANOLAMINE-HYDROLYZING PHOSPHOLIPASE D"/>
    <property type="match status" value="1"/>
</dbReference>
<evidence type="ECO:0000313" key="4">
    <source>
        <dbReference type="Proteomes" id="UP000064137"/>
    </source>
</evidence>
<dbReference type="EMBL" id="CP013987">
    <property type="protein sequence ID" value="ALZ83422.1"/>
    <property type="molecule type" value="Genomic_DNA"/>
</dbReference>
<dbReference type="RefSeq" id="WP_059313681.1">
    <property type="nucleotide sequence ID" value="NZ_CP013987.1"/>
</dbReference>
<feature type="domain" description="Metallo-beta-lactamase" evidence="2">
    <location>
        <begin position="101"/>
        <end position="300"/>
    </location>
</feature>
<feature type="signal peptide" evidence="1">
    <location>
        <begin position="1"/>
        <end position="24"/>
    </location>
</feature>
<dbReference type="GO" id="GO:0005737">
    <property type="term" value="C:cytoplasm"/>
    <property type="evidence" value="ECO:0007669"/>
    <property type="project" value="TreeGrafter"/>
</dbReference>
<gene>
    <name evidence="3" type="ORF">APT59_04095</name>
</gene>
<dbReference type="InterPro" id="IPR001279">
    <property type="entry name" value="Metallo-B-lactamas"/>
</dbReference>
<dbReference type="KEGG" id="por:APT59_04095"/>
<evidence type="ECO:0000256" key="1">
    <source>
        <dbReference type="SAM" id="SignalP"/>
    </source>
</evidence>
<dbReference type="OrthoDB" id="9805728at2"/>